<dbReference type="EMBL" id="JAESDN010000003">
    <property type="protein sequence ID" value="KAG7053390.1"/>
    <property type="molecule type" value="Genomic_DNA"/>
</dbReference>
<proteinExistence type="predicted"/>
<gene>
    <name evidence="1" type="ORF">JMJ77_000479</name>
</gene>
<reference evidence="1" key="1">
    <citation type="submission" date="2021-05" db="EMBL/GenBank/DDBJ databases">
        <title>Comparative genomics of three Colletotrichum scovillei strains and genetic complementation revealed genes involved fungal growth and virulence on chili pepper.</title>
        <authorList>
            <person name="Hsieh D.-K."/>
            <person name="Chuang S.-C."/>
            <person name="Chen C.-Y."/>
            <person name="Chao Y.-T."/>
            <person name="Lu M.-Y.J."/>
            <person name="Lee M.-H."/>
            <person name="Shih M.-C."/>
        </authorList>
    </citation>
    <scope>NUCLEOTIDE SEQUENCE</scope>
    <source>
        <strain evidence="1">Coll-153</strain>
    </source>
</reference>
<organism evidence="1 2">
    <name type="scientific">Colletotrichum scovillei</name>
    <dbReference type="NCBI Taxonomy" id="1209932"/>
    <lineage>
        <taxon>Eukaryota</taxon>
        <taxon>Fungi</taxon>
        <taxon>Dikarya</taxon>
        <taxon>Ascomycota</taxon>
        <taxon>Pezizomycotina</taxon>
        <taxon>Sordariomycetes</taxon>
        <taxon>Hypocreomycetidae</taxon>
        <taxon>Glomerellales</taxon>
        <taxon>Glomerellaceae</taxon>
        <taxon>Colletotrichum</taxon>
        <taxon>Colletotrichum acutatum species complex</taxon>
    </lineage>
</organism>
<name>A0A9P7RAE8_9PEZI</name>
<keyword evidence="2" id="KW-1185">Reference proteome</keyword>
<accession>A0A9P7RAE8</accession>
<dbReference type="Proteomes" id="UP000699042">
    <property type="component" value="Unassembled WGS sequence"/>
</dbReference>
<evidence type="ECO:0000313" key="1">
    <source>
        <dbReference type="EMBL" id="KAG7053390.1"/>
    </source>
</evidence>
<comment type="caution">
    <text evidence="1">The sequence shown here is derived from an EMBL/GenBank/DDBJ whole genome shotgun (WGS) entry which is preliminary data.</text>
</comment>
<dbReference type="AlphaFoldDB" id="A0A9P7RAE8"/>
<protein>
    <submittedName>
        <fullName evidence="1">Uncharacterized protein</fullName>
    </submittedName>
</protein>
<sequence length="100" mass="11340">LTAWINTISPSDLQLAHKKTGHSRFYIRLAPNKRCNSQLSPLPFPSLQETRTRCIDAPVSSDHRAKASLRWKIIRAAGTSASQASIMRRRVDCKLVEWIL</sequence>
<feature type="non-terminal residue" evidence="1">
    <location>
        <position position="100"/>
    </location>
</feature>
<evidence type="ECO:0000313" key="2">
    <source>
        <dbReference type="Proteomes" id="UP000699042"/>
    </source>
</evidence>